<sequence>VEYIRIKARRLLAKTIPSNIVRQLIEEETPIARISSSSNLGTSNEETTFLVGENRKFSDPSAEPTNESPISTTALPLDNIKVSPKTLRRNLP</sequence>
<reference evidence="2" key="1">
    <citation type="submission" date="2021-02" db="EMBL/GenBank/DDBJ databases">
        <authorList>
            <person name="Nowell W R."/>
        </authorList>
    </citation>
    <scope>NUCLEOTIDE SEQUENCE</scope>
</reference>
<dbReference type="Proteomes" id="UP000681720">
    <property type="component" value="Unassembled WGS sequence"/>
</dbReference>
<dbReference type="AlphaFoldDB" id="A0A8S2TCV8"/>
<name>A0A8S2TCV8_9BILA</name>
<feature type="compositionally biased region" description="Polar residues" evidence="1">
    <location>
        <begin position="63"/>
        <end position="74"/>
    </location>
</feature>
<dbReference type="EMBL" id="CAJOBJ010032911">
    <property type="protein sequence ID" value="CAF4283055.1"/>
    <property type="molecule type" value="Genomic_DNA"/>
</dbReference>
<feature type="non-terminal residue" evidence="2">
    <location>
        <position position="92"/>
    </location>
</feature>
<comment type="caution">
    <text evidence="2">The sequence shown here is derived from an EMBL/GenBank/DDBJ whole genome shotgun (WGS) entry which is preliminary data.</text>
</comment>
<feature type="region of interest" description="Disordered" evidence="1">
    <location>
        <begin position="53"/>
        <end position="92"/>
    </location>
</feature>
<feature type="non-terminal residue" evidence="2">
    <location>
        <position position="1"/>
    </location>
</feature>
<protein>
    <submittedName>
        <fullName evidence="2">Uncharacterized protein</fullName>
    </submittedName>
</protein>
<evidence type="ECO:0000256" key="1">
    <source>
        <dbReference type="SAM" id="MobiDB-lite"/>
    </source>
</evidence>
<gene>
    <name evidence="2" type="ORF">GIL414_LOCUS25064</name>
</gene>
<evidence type="ECO:0000313" key="2">
    <source>
        <dbReference type="EMBL" id="CAF4283055.1"/>
    </source>
</evidence>
<organism evidence="2 3">
    <name type="scientific">Rotaria magnacalcarata</name>
    <dbReference type="NCBI Taxonomy" id="392030"/>
    <lineage>
        <taxon>Eukaryota</taxon>
        <taxon>Metazoa</taxon>
        <taxon>Spiralia</taxon>
        <taxon>Gnathifera</taxon>
        <taxon>Rotifera</taxon>
        <taxon>Eurotatoria</taxon>
        <taxon>Bdelloidea</taxon>
        <taxon>Philodinida</taxon>
        <taxon>Philodinidae</taxon>
        <taxon>Rotaria</taxon>
    </lineage>
</organism>
<proteinExistence type="predicted"/>
<accession>A0A8S2TCV8</accession>
<evidence type="ECO:0000313" key="3">
    <source>
        <dbReference type="Proteomes" id="UP000681720"/>
    </source>
</evidence>